<organism evidence="1 2">
    <name type="scientific">Panagrolaimus sp. JU765</name>
    <dbReference type="NCBI Taxonomy" id="591449"/>
    <lineage>
        <taxon>Eukaryota</taxon>
        <taxon>Metazoa</taxon>
        <taxon>Ecdysozoa</taxon>
        <taxon>Nematoda</taxon>
        <taxon>Chromadorea</taxon>
        <taxon>Rhabditida</taxon>
        <taxon>Tylenchina</taxon>
        <taxon>Panagrolaimomorpha</taxon>
        <taxon>Panagrolaimoidea</taxon>
        <taxon>Panagrolaimidae</taxon>
        <taxon>Panagrolaimus</taxon>
    </lineage>
</organism>
<protein>
    <submittedName>
        <fullName evidence="2">Uncharacterized protein</fullName>
    </submittedName>
</protein>
<dbReference type="Proteomes" id="UP000887576">
    <property type="component" value="Unplaced"/>
</dbReference>
<accession>A0AC34RIW0</accession>
<evidence type="ECO:0000313" key="2">
    <source>
        <dbReference type="WBParaSite" id="JU765_v2.g7238.t1"/>
    </source>
</evidence>
<dbReference type="WBParaSite" id="JU765_v2.g7238.t1">
    <property type="protein sequence ID" value="JU765_v2.g7238.t1"/>
    <property type="gene ID" value="JU765_v2.g7238"/>
</dbReference>
<evidence type="ECO:0000313" key="1">
    <source>
        <dbReference type="Proteomes" id="UP000887576"/>
    </source>
</evidence>
<sequence length="618" mass="69223">MVDTVKTRSLFEPLISRPPLTDQLLQRPPFKFIHDVVNETVRATGVLSNLFTADDLDHTKAGADKTSKIAFLSKLIDGLNIDGTLDDVKPARIVAGKDPEMTNLLLQRLAIEASNSVKPTKHRSKSKDKTEKDKKEKKSKSSDEPKKKSKKTNGEKERSKSKDKSDKEKKEKKHKSKDRHSSAAIDAEERPPINSEAIYGERESSGGTSKGGDDSGIAEETGAESERHDLELHSRESSGIGQSRSEVLNLANHSMDLGTIVEPPFTEETEPVLKRPTTAAARPQTAVGRPGTAAARPAPPKVKKTKIADLDTTAVSQQTSAFDKSLLLMEEPTEAKKEQPAEDFIVEDEEEFLTAPTLGTGADISELTQGSEHGQLVNRIIENTRKLEDDAGAFLESNSFYDLSEQKKMRAEIEAVQRSLQTTAQNTNPLARSLDFIVEDFDLMLKEIEDNRKIAAQFNESFQNKIISEGHEIASLSSLLRSLNNDIKSDDDAFLPINVDRSLVDSEHRRSLWKMITEDLIEGNLFKIMKALVQFHRDINPTTKTIVLRPHFSLYRDILFVAIDHFKHNVDREQFDRMYDADYRKFSVQVSQLLEAPDKPPKPITIACRRIFLPLDMC</sequence>
<proteinExistence type="predicted"/>
<reference evidence="2" key="1">
    <citation type="submission" date="2022-11" db="UniProtKB">
        <authorList>
            <consortium name="WormBaseParasite"/>
        </authorList>
    </citation>
    <scope>IDENTIFICATION</scope>
</reference>
<name>A0AC34RIW0_9BILA</name>